<protein>
    <submittedName>
        <fullName evidence="1">Uncharacterized protein</fullName>
    </submittedName>
</protein>
<proteinExistence type="predicted"/>
<dbReference type="RefSeq" id="WP_119175535.1">
    <property type="nucleotide sequence ID" value="NZ_QXIT01000070.1"/>
</dbReference>
<accession>A0A398D8B8</accession>
<organism evidence="1 2">
    <name type="scientific">Candidatus Cryosericum odellii</name>
    <dbReference type="NCBI Taxonomy" id="2290917"/>
    <lineage>
        <taxon>Bacteria</taxon>
        <taxon>Pseudomonadati</taxon>
        <taxon>Caldisericota/Cryosericota group</taxon>
        <taxon>Candidatus Cryosericota</taxon>
        <taxon>Candidatus Cryosericia</taxon>
        <taxon>Candidatus Cryosericales</taxon>
        <taxon>Candidatus Cryosericaceae</taxon>
        <taxon>Candidatus Cryosericum</taxon>
    </lineage>
</organism>
<evidence type="ECO:0000313" key="2">
    <source>
        <dbReference type="Proteomes" id="UP000266260"/>
    </source>
</evidence>
<name>A0A398D8B8_9BACT</name>
<evidence type="ECO:0000313" key="1">
    <source>
        <dbReference type="EMBL" id="RIE08697.1"/>
    </source>
</evidence>
<dbReference type="Proteomes" id="UP000266260">
    <property type="component" value="Unassembled WGS sequence"/>
</dbReference>
<dbReference type="EMBL" id="QXIT01000070">
    <property type="protein sequence ID" value="RIE08697.1"/>
    <property type="molecule type" value="Genomic_DNA"/>
</dbReference>
<gene>
    <name evidence="1" type="ORF">SMC6_03820</name>
</gene>
<sequence>MDDKADAGITPRDWCAELTARIPNFVGYQSKDQRRTADKMVRDTMVLKLDDLREILSDVIEKANDAETSVVDDISKILRTMNELRDKIEFLGYGDATFFTDEQLNPDFLSRVYQLETQIYDSLDELETAFESPKDLGRRDTLKDIRKRLEVISQDFATRKETLKSSR</sequence>
<keyword evidence="2" id="KW-1185">Reference proteome</keyword>
<reference evidence="1 2" key="1">
    <citation type="submission" date="2018-09" db="EMBL/GenBank/DDBJ databases">
        <title>Discovery and Ecogenomic Context for Candidatus Cryosericales, a Global Caldiserica Order Active in Thawing Permafrost.</title>
        <authorList>
            <person name="Martinez M.A."/>
            <person name="Woodcroft B.J."/>
            <person name="Ignacio Espinoza J.C."/>
            <person name="Zayed A."/>
            <person name="Singleton C.M."/>
            <person name="Boyd J."/>
            <person name="Li Y.-F."/>
            <person name="Purvine S."/>
            <person name="Maughan H."/>
            <person name="Hodgkins S.B."/>
            <person name="Anderson D."/>
            <person name="Sederholm M."/>
            <person name="Temperton B."/>
            <person name="Saleska S.R."/>
            <person name="Tyson G.W."/>
            <person name="Rich V.I."/>
        </authorList>
    </citation>
    <scope>NUCLEOTIDE SEQUENCE [LARGE SCALE GENOMIC DNA]</scope>
    <source>
        <strain evidence="1 2">SMC6</strain>
    </source>
</reference>
<dbReference type="AlphaFoldDB" id="A0A398D8B8"/>
<comment type="caution">
    <text evidence="1">The sequence shown here is derived from an EMBL/GenBank/DDBJ whole genome shotgun (WGS) entry which is preliminary data.</text>
</comment>